<evidence type="ECO:0000313" key="2">
    <source>
        <dbReference type="Proteomes" id="UP001501414"/>
    </source>
</evidence>
<dbReference type="SUPFAM" id="SSF54427">
    <property type="entry name" value="NTF2-like"/>
    <property type="match status" value="1"/>
</dbReference>
<evidence type="ECO:0000313" key="1">
    <source>
        <dbReference type="EMBL" id="GAA1398403.1"/>
    </source>
</evidence>
<dbReference type="PANTHER" id="PTHR38436:SF3">
    <property type="entry name" value="CARBOXYMETHYLENEBUTENOLIDASE-RELATED"/>
    <property type="match status" value="1"/>
</dbReference>
<name>A0ABN1Y5D1_9PSEU</name>
<evidence type="ECO:0008006" key="3">
    <source>
        <dbReference type="Google" id="ProtNLM"/>
    </source>
</evidence>
<reference evidence="1 2" key="1">
    <citation type="journal article" date="2019" name="Int. J. Syst. Evol. Microbiol.">
        <title>The Global Catalogue of Microorganisms (GCM) 10K type strain sequencing project: providing services to taxonomists for standard genome sequencing and annotation.</title>
        <authorList>
            <consortium name="The Broad Institute Genomics Platform"/>
            <consortium name="The Broad Institute Genome Sequencing Center for Infectious Disease"/>
            <person name="Wu L."/>
            <person name="Ma J."/>
        </authorList>
    </citation>
    <scope>NUCLEOTIDE SEQUENCE [LARGE SCALE GENOMIC DNA]</scope>
    <source>
        <strain evidence="1 2">JCM 11896</strain>
    </source>
</reference>
<dbReference type="Proteomes" id="UP001501414">
    <property type="component" value="Unassembled WGS sequence"/>
</dbReference>
<gene>
    <name evidence="1" type="ORF">GCM10009613_52480</name>
</gene>
<dbReference type="InterPro" id="IPR032710">
    <property type="entry name" value="NTF2-like_dom_sf"/>
</dbReference>
<sequence length="152" mass="16319">MQTLMRDIARTWDDVVAGLHDRRDTTAAAALLAADVSWTELPTGAGGTGHGPVLAHLDAVVAALPAGWARTRVSRTLDVRRVADELRFSFVHDRELPWLLPGVPATHRPAQVAAVQLARVRQGRIDEVRILWDVAGLCGALGIPGPGEPSCR</sequence>
<keyword evidence="2" id="KW-1185">Reference proteome</keyword>
<protein>
    <recommendedName>
        <fullName evidence="3">SnoaL-like domain-containing protein</fullName>
    </recommendedName>
</protein>
<dbReference type="Gene3D" id="3.10.450.50">
    <property type="match status" value="1"/>
</dbReference>
<dbReference type="PANTHER" id="PTHR38436">
    <property type="entry name" value="POLYKETIDE CYCLASE SNOAL-LIKE DOMAIN"/>
    <property type="match status" value="1"/>
</dbReference>
<organism evidence="1 2">
    <name type="scientific">Pseudonocardia kongjuensis</name>
    <dbReference type="NCBI Taxonomy" id="102227"/>
    <lineage>
        <taxon>Bacteria</taxon>
        <taxon>Bacillati</taxon>
        <taxon>Actinomycetota</taxon>
        <taxon>Actinomycetes</taxon>
        <taxon>Pseudonocardiales</taxon>
        <taxon>Pseudonocardiaceae</taxon>
        <taxon>Pseudonocardia</taxon>
    </lineage>
</organism>
<dbReference type="InterPro" id="IPR009959">
    <property type="entry name" value="Cyclase_SnoaL-like"/>
</dbReference>
<proteinExistence type="predicted"/>
<comment type="caution">
    <text evidence="1">The sequence shown here is derived from an EMBL/GenBank/DDBJ whole genome shotgun (WGS) entry which is preliminary data.</text>
</comment>
<accession>A0ABN1Y5D1</accession>
<dbReference type="EMBL" id="BAAAJK010000039">
    <property type="protein sequence ID" value="GAA1398403.1"/>
    <property type="molecule type" value="Genomic_DNA"/>
</dbReference>